<evidence type="ECO:0000256" key="1">
    <source>
        <dbReference type="SAM" id="MobiDB-lite"/>
    </source>
</evidence>
<evidence type="ECO:0000313" key="2">
    <source>
        <dbReference type="EMBL" id="QXN75128.1"/>
    </source>
</evidence>
<dbReference type="EMBL" id="MZ089775">
    <property type="protein sequence ID" value="QXN75128.1"/>
    <property type="molecule type" value="Genomic_DNA"/>
</dbReference>
<dbReference type="InterPro" id="IPR014131">
    <property type="entry name" value="Chlamydia_phage_Vp3"/>
</dbReference>
<feature type="region of interest" description="Disordered" evidence="1">
    <location>
        <begin position="150"/>
        <end position="181"/>
    </location>
</feature>
<accession>A0A8F5RCQ5</accession>
<sequence length="181" mass="20109">MATKEKVIPFKQMSDFRNPFQARQRVMKEPGNSEHILYTSRIADDGSVELVPSGKEDIYAAIQSHKDSCDIHVLLARYANGDDTALSRVQGVYGDFTEMPKTYADLLNVVIRGEELFNSLPVETRAQFDHSLEKFIVSMDNMPEFLKKVGVKDDASGPKDSNVATGDDPASEVKPSVPEAR</sequence>
<organism evidence="2">
    <name type="scientific">Microvirus mar29</name>
    <dbReference type="NCBI Taxonomy" id="2851162"/>
    <lineage>
        <taxon>Viruses</taxon>
        <taxon>Monodnaviria</taxon>
        <taxon>Sangervirae</taxon>
        <taxon>Phixviricota</taxon>
        <taxon>Malgrandaviricetes</taxon>
        <taxon>Petitvirales</taxon>
        <taxon>Microviridae</taxon>
    </lineage>
</organism>
<protein>
    <submittedName>
        <fullName evidence="2">Internal scaffolding protein</fullName>
    </submittedName>
</protein>
<dbReference type="Pfam" id="PF09675">
    <property type="entry name" value="Chlamy_scaf"/>
    <property type="match status" value="1"/>
</dbReference>
<name>A0A8F5RCQ5_9VIRU</name>
<proteinExistence type="predicted"/>
<reference evidence="2" key="1">
    <citation type="submission" date="2021-04" db="EMBL/GenBank/DDBJ databases">
        <title>Genomes of microviruses identified in yellow-bellied marmot fecal samples.</title>
        <authorList>
            <person name="Varsani A."/>
            <person name="Kraberger S."/>
            <person name="Chatterjee A."/>
            <person name="Richet C."/>
            <person name="Fontenele R.S."/>
            <person name="Schmidlin K."/>
            <person name="Blumstein D.T."/>
        </authorList>
    </citation>
    <scope>NUCLEOTIDE SEQUENCE</scope>
    <source>
        <strain evidence="2">Mar29</strain>
    </source>
</reference>